<dbReference type="InterPro" id="IPR037590">
    <property type="entry name" value="WDR24"/>
</dbReference>
<feature type="repeat" description="WD" evidence="3">
    <location>
        <begin position="131"/>
        <end position="173"/>
    </location>
</feature>
<dbReference type="EMBL" id="CAJVPI010000128">
    <property type="protein sequence ID" value="CAG8485904.1"/>
    <property type="molecule type" value="Genomic_DNA"/>
</dbReference>
<name>A0A9N8WGK7_9GLOM</name>
<dbReference type="Gene3D" id="2.130.10.10">
    <property type="entry name" value="YVTN repeat-like/Quinoprotein amine dehydrogenase"/>
    <property type="match status" value="1"/>
</dbReference>
<accession>A0A9N8WGK7</accession>
<dbReference type="Proteomes" id="UP000789739">
    <property type="component" value="Unassembled WGS sequence"/>
</dbReference>
<dbReference type="GO" id="GO:0005829">
    <property type="term" value="C:cytosol"/>
    <property type="evidence" value="ECO:0007669"/>
    <property type="project" value="TreeGrafter"/>
</dbReference>
<keyword evidence="2" id="KW-0677">Repeat</keyword>
<dbReference type="GO" id="GO:0016239">
    <property type="term" value="P:positive regulation of macroautophagy"/>
    <property type="evidence" value="ECO:0007669"/>
    <property type="project" value="TreeGrafter"/>
</dbReference>
<evidence type="ECO:0000256" key="3">
    <source>
        <dbReference type="PROSITE-ProRule" id="PRU00221"/>
    </source>
</evidence>
<proteinExistence type="predicted"/>
<dbReference type="InterPro" id="IPR015943">
    <property type="entry name" value="WD40/YVTN_repeat-like_dom_sf"/>
</dbReference>
<dbReference type="GO" id="GO:0005774">
    <property type="term" value="C:vacuolar membrane"/>
    <property type="evidence" value="ECO:0007669"/>
    <property type="project" value="TreeGrafter"/>
</dbReference>
<dbReference type="GO" id="GO:1904263">
    <property type="term" value="P:positive regulation of TORC1 signaling"/>
    <property type="evidence" value="ECO:0007669"/>
    <property type="project" value="TreeGrafter"/>
</dbReference>
<comment type="caution">
    <text evidence="4">The sequence shown here is derived from an EMBL/GenBank/DDBJ whole genome shotgun (WGS) entry which is preliminary data.</text>
</comment>
<reference evidence="4" key="1">
    <citation type="submission" date="2021-06" db="EMBL/GenBank/DDBJ databases">
        <authorList>
            <person name="Kallberg Y."/>
            <person name="Tangrot J."/>
            <person name="Rosling A."/>
        </authorList>
    </citation>
    <scope>NUCLEOTIDE SEQUENCE</scope>
    <source>
        <strain evidence="4">BR232B</strain>
    </source>
</reference>
<dbReference type="PANTHER" id="PTHR46200:SF1">
    <property type="entry name" value="GATOR COMPLEX PROTEIN WDR24"/>
    <property type="match status" value="1"/>
</dbReference>
<dbReference type="SMART" id="SM00320">
    <property type="entry name" value="WD40"/>
    <property type="match status" value="4"/>
</dbReference>
<protein>
    <submittedName>
        <fullName evidence="4">5698_t:CDS:1</fullName>
    </submittedName>
</protein>
<dbReference type="AlphaFoldDB" id="A0A9N8WGK7"/>
<dbReference type="PROSITE" id="PS50082">
    <property type="entry name" value="WD_REPEATS_2"/>
    <property type="match status" value="2"/>
</dbReference>
<organism evidence="4 5">
    <name type="scientific">Paraglomus brasilianum</name>
    <dbReference type="NCBI Taxonomy" id="144538"/>
    <lineage>
        <taxon>Eukaryota</taxon>
        <taxon>Fungi</taxon>
        <taxon>Fungi incertae sedis</taxon>
        <taxon>Mucoromycota</taxon>
        <taxon>Glomeromycotina</taxon>
        <taxon>Glomeromycetes</taxon>
        <taxon>Paraglomerales</taxon>
        <taxon>Paraglomeraceae</taxon>
        <taxon>Paraglomus</taxon>
    </lineage>
</organism>
<sequence>MNIWPTANAEQIYSWSEPATRTELNDALEEKVTSTKCVKLNSALNALTASPDYSRVAFAAREGLKILNINENDNMEELIFRVSPRHKFGLNDVKWGNAATRQKVAGAGNTVNTGIVIWDLGGSKPKVERIITEHTQVVNKICFNPTNGHYLLSASHSSTMKLWDLRTRDQATMTFEGRSDAVRDVQFNKLNFNEFVAAFDTGIIQKWDIRRPNMFERRINAHLGAALAVDWHPDGHHIASCGRDRKIKVWSGRKIVHSFSTIQGVSHIQWRPDHPDEIASCSMSSDCRIFIWDVRKPYVASCFFEEHEDTPTGFLWKDSDVLWSSSKDKLFIQQNVRVAYHTSKLMSKSAVGWNVYGGMAFALDKTATENKPNMAHNGLSRRVSKSHLSGFGEPDKLYQKAGMFSSVFDHKAFRYLTDKYVLEADNIAAVCEENAKAALDVQRYKTSQTWKMVGLLFGRTTSTRTEENEIQENIEEAQVEGKDKEVIGEQIQPIPPDIVTAAQTDSKETEIINEDVALDAATDDLNHDDSASESGESVEYSIEKEIIPEENPPSPPVSKVKMTAVIRAWDHEPVIQSVLDYYAEQADVQMCVSLVLVLGDRINVSRERKEPWFCAYIELLQRFQLWTAAATVISLCDIPSIRQMNQVWR</sequence>
<gene>
    <name evidence="4" type="ORF">PBRASI_LOCUS1830</name>
</gene>
<dbReference type="InterPro" id="IPR001680">
    <property type="entry name" value="WD40_rpt"/>
</dbReference>
<dbReference type="Pfam" id="PF00400">
    <property type="entry name" value="WD40"/>
    <property type="match status" value="3"/>
</dbReference>
<evidence type="ECO:0000256" key="1">
    <source>
        <dbReference type="ARBA" id="ARBA00022574"/>
    </source>
</evidence>
<evidence type="ECO:0000313" key="5">
    <source>
        <dbReference type="Proteomes" id="UP000789739"/>
    </source>
</evidence>
<keyword evidence="1 3" id="KW-0853">WD repeat</keyword>
<dbReference type="PANTHER" id="PTHR46200">
    <property type="entry name" value="GATOR COMPLEX PROTEIN WDR24"/>
    <property type="match status" value="1"/>
</dbReference>
<dbReference type="GO" id="GO:0061700">
    <property type="term" value="C:GATOR2 complex"/>
    <property type="evidence" value="ECO:0007669"/>
    <property type="project" value="TreeGrafter"/>
</dbReference>
<feature type="repeat" description="WD" evidence="3">
    <location>
        <begin position="219"/>
        <end position="251"/>
    </location>
</feature>
<dbReference type="InterPro" id="IPR036322">
    <property type="entry name" value="WD40_repeat_dom_sf"/>
</dbReference>
<dbReference type="PROSITE" id="PS50294">
    <property type="entry name" value="WD_REPEATS_REGION"/>
    <property type="match status" value="2"/>
</dbReference>
<evidence type="ECO:0000313" key="4">
    <source>
        <dbReference type="EMBL" id="CAG8485904.1"/>
    </source>
</evidence>
<evidence type="ECO:0000256" key="2">
    <source>
        <dbReference type="ARBA" id="ARBA00022737"/>
    </source>
</evidence>
<keyword evidence="5" id="KW-1185">Reference proteome</keyword>
<dbReference type="OrthoDB" id="60955at2759"/>
<dbReference type="SUPFAM" id="SSF50978">
    <property type="entry name" value="WD40 repeat-like"/>
    <property type="match status" value="1"/>
</dbReference>